<dbReference type="OrthoDB" id="4840035at2759"/>
<name>A0A8H4RKX3_9HELO</name>
<protein>
    <recommendedName>
        <fullName evidence="2">DUF7708 domain-containing protein</fullName>
    </recommendedName>
</protein>
<sequence length="673" mass="75127">MAAPDTSKSEDISIVSPVMVVRRPSFAQVLQLAGSSQLLLSPTQGDTGVRITMPKDLFSRIFNEEDENTKERKQLYQGGGDLTVFAPAEQMKKATETMMAQFVSEMKGKNPKVTAPEVKDIGGVVREIEKTWGEWKDRPKKFEGARNLFMQFANKINDFKAVFDLIPSDNMYTSTLYGALAMLISASANYHAMAEGFATALDQITSELSNIRDLHALYDTNEMTTAVVNLYSHVMKFICASMKWCMDEGPIGRFLSSFQEGGYWSKVSDQFETIKVLCQRVKDIASKSEKVENRDQHIRAQEAERRATAERAMIWTAVQFLIAKQSEVDSVVKSKPANSPSSRISKGRSKIKQIAHGKQGPSGSGKNKIHTTDTETPLSPTSLFPTAQEIFSEYLEGIDVGRDLSKIKLWHSSLTKISLSPEPVRQIREWLTSVDPSMIWLRGYIVQRNIMNPISTLAANIVSAVQLARVPVLYYFCGLHICSGSSKTPTVTIMTSLVLQALEWREKFARNSIDQENDVVFTEERLAEAITFDNIWDLFVDIIRLLPKAPVIVIDLIDTYHNYASDIRELIDRLATLVPGLGTGEDEENESIIGADGLSRACKILVTSKTTCPVLDKSILKRVKVDVIDSPRWRGSRNSELQLGFSLREDVGKTESDHSLSEESDDSDGYATE</sequence>
<dbReference type="InterPro" id="IPR056125">
    <property type="entry name" value="DUF7708"/>
</dbReference>
<dbReference type="AlphaFoldDB" id="A0A8H4RKX3"/>
<dbReference type="Pfam" id="PF24809">
    <property type="entry name" value="DUF7708"/>
    <property type="match status" value="1"/>
</dbReference>
<evidence type="ECO:0000313" key="3">
    <source>
        <dbReference type="EMBL" id="KAF4630948.1"/>
    </source>
</evidence>
<feature type="compositionally biased region" description="Basic residues" evidence="1">
    <location>
        <begin position="345"/>
        <end position="355"/>
    </location>
</feature>
<feature type="compositionally biased region" description="Acidic residues" evidence="1">
    <location>
        <begin position="662"/>
        <end position="673"/>
    </location>
</feature>
<dbReference type="PANTHER" id="PTHR40619:SF3">
    <property type="entry name" value="FUNGAL STAND N-TERMINAL GOODBYE DOMAIN-CONTAINING PROTEIN"/>
    <property type="match status" value="1"/>
</dbReference>
<feature type="domain" description="DUF7708" evidence="2">
    <location>
        <begin position="149"/>
        <end position="292"/>
    </location>
</feature>
<proteinExistence type="predicted"/>
<keyword evidence="4" id="KW-1185">Reference proteome</keyword>
<reference evidence="3 4" key="1">
    <citation type="submission" date="2020-03" db="EMBL/GenBank/DDBJ databases">
        <title>Draft Genome Sequence of Cudoniella acicularis.</title>
        <authorList>
            <person name="Buettner E."/>
            <person name="Kellner H."/>
        </authorList>
    </citation>
    <scope>NUCLEOTIDE SEQUENCE [LARGE SCALE GENOMIC DNA]</scope>
    <source>
        <strain evidence="3 4">DSM 108380</strain>
    </source>
</reference>
<evidence type="ECO:0000256" key="1">
    <source>
        <dbReference type="SAM" id="MobiDB-lite"/>
    </source>
</evidence>
<dbReference type="PANTHER" id="PTHR40619">
    <property type="entry name" value="FUNGAL STAND N-TERMINAL GOODBYE DOMAIN-CONTAINING PROTEIN"/>
    <property type="match status" value="1"/>
</dbReference>
<evidence type="ECO:0000259" key="2">
    <source>
        <dbReference type="Pfam" id="PF24809"/>
    </source>
</evidence>
<comment type="caution">
    <text evidence="3">The sequence shown here is derived from an EMBL/GenBank/DDBJ whole genome shotgun (WGS) entry which is preliminary data.</text>
</comment>
<feature type="compositionally biased region" description="Basic and acidic residues" evidence="1">
    <location>
        <begin position="650"/>
        <end position="661"/>
    </location>
</feature>
<dbReference type="Proteomes" id="UP000566819">
    <property type="component" value="Unassembled WGS sequence"/>
</dbReference>
<feature type="region of interest" description="Disordered" evidence="1">
    <location>
        <begin position="650"/>
        <end position="673"/>
    </location>
</feature>
<gene>
    <name evidence="3" type="ORF">G7Y89_g7190</name>
</gene>
<feature type="region of interest" description="Disordered" evidence="1">
    <location>
        <begin position="332"/>
        <end position="381"/>
    </location>
</feature>
<organism evidence="3 4">
    <name type="scientific">Cudoniella acicularis</name>
    <dbReference type="NCBI Taxonomy" id="354080"/>
    <lineage>
        <taxon>Eukaryota</taxon>
        <taxon>Fungi</taxon>
        <taxon>Dikarya</taxon>
        <taxon>Ascomycota</taxon>
        <taxon>Pezizomycotina</taxon>
        <taxon>Leotiomycetes</taxon>
        <taxon>Helotiales</taxon>
        <taxon>Tricladiaceae</taxon>
        <taxon>Cudoniella</taxon>
    </lineage>
</organism>
<accession>A0A8H4RKX3</accession>
<dbReference type="EMBL" id="JAAMPI010000494">
    <property type="protein sequence ID" value="KAF4630948.1"/>
    <property type="molecule type" value="Genomic_DNA"/>
</dbReference>
<evidence type="ECO:0000313" key="4">
    <source>
        <dbReference type="Proteomes" id="UP000566819"/>
    </source>
</evidence>